<sequence>MSPTTTAVHGSPRRSGSRPAQALLWSGVVITALSGIALLVILSLYFMATDPHPAFYVAALWGFPLGFALLIAFLLLSVNRRRRGTGIG</sequence>
<proteinExistence type="predicted"/>
<gene>
    <name evidence="2" type="ORF">BCL67_11448</name>
</gene>
<feature type="transmembrane region" description="Helical" evidence="1">
    <location>
        <begin position="22"/>
        <end position="48"/>
    </location>
</feature>
<accession>A0A2T0YFM6</accession>
<reference evidence="2 3" key="1">
    <citation type="submission" date="2018-03" db="EMBL/GenBank/DDBJ databases">
        <title>Comparative analysis of microorganisms from saline springs in Andes Mountain Range, Colombia.</title>
        <authorList>
            <person name="Rubin E."/>
        </authorList>
    </citation>
    <scope>NUCLEOTIDE SEQUENCE [LARGE SCALE GENOMIC DNA]</scope>
    <source>
        <strain evidence="2 3">CG 35</strain>
    </source>
</reference>
<dbReference type="EMBL" id="PVTY01000014">
    <property type="protein sequence ID" value="PRZ13720.1"/>
    <property type="molecule type" value="Genomic_DNA"/>
</dbReference>
<evidence type="ECO:0000313" key="2">
    <source>
        <dbReference type="EMBL" id="PRZ13720.1"/>
    </source>
</evidence>
<dbReference type="Proteomes" id="UP000238217">
    <property type="component" value="Unassembled WGS sequence"/>
</dbReference>
<dbReference type="AlphaFoldDB" id="A0A2T0YFM6"/>
<keyword evidence="1" id="KW-0472">Membrane</keyword>
<keyword evidence="1" id="KW-1133">Transmembrane helix</keyword>
<evidence type="ECO:0000313" key="3">
    <source>
        <dbReference type="Proteomes" id="UP000238217"/>
    </source>
</evidence>
<dbReference type="RefSeq" id="WP_146131149.1">
    <property type="nucleotide sequence ID" value="NZ_PVTY01000014.1"/>
</dbReference>
<keyword evidence="3" id="KW-1185">Reference proteome</keyword>
<comment type="caution">
    <text evidence="2">The sequence shown here is derived from an EMBL/GenBank/DDBJ whole genome shotgun (WGS) entry which is preliminary data.</text>
</comment>
<organism evidence="2 3">
    <name type="scientific">Nesterenkonia sandarakina</name>
    <dbReference type="NCBI Taxonomy" id="272918"/>
    <lineage>
        <taxon>Bacteria</taxon>
        <taxon>Bacillati</taxon>
        <taxon>Actinomycetota</taxon>
        <taxon>Actinomycetes</taxon>
        <taxon>Micrococcales</taxon>
        <taxon>Micrococcaceae</taxon>
        <taxon>Nesterenkonia</taxon>
    </lineage>
</organism>
<feature type="transmembrane region" description="Helical" evidence="1">
    <location>
        <begin position="54"/>
        <end position="76"/>
    </location>
</feature>
<name>A0A2T0YFM6_9MICC</name>
<dbReference type="OrthoDB" id="4965513at2"/>
<keyword evidence="1" id="KW-0812">Transmembrane</keyword>
<protein>
    <submittedName>
        <fullName evidence="2">Uncharacterized protein</fullName>
    </submittedName>
</protein>
<evidence type="ECO:0000256" key="1">
    <source>
        <dbReference type="SAM" id="Phobius"/>
    </source>
</evidence>